<keyword evidence="4" id="KW-1185">Reference proteome</keyword>
<keyword evidence="1" id="KW-0472">Membrane</keyword>
<evidence type="ECO:0000256" key="1">
    <source>
        <dbReference type="SAM" id="Phobius"/>
    </source>
</evidence>
<dbReference type="InParanoid" id="A0A162XHA4"/>
<name>A0A162XHA4_PHYB8</name>
<evidence type="ECO:0008006" key="5">
    <source>
        <dbReference type="Google" id="ProtNLM"/>
    </source>
</evidence>
<evidence type="ECO:0000313" key="3">
    <source>
        <dbReference type="EMBL" id="OAD74875.1"/>
    </source>
</evidence>
<dbReference type="AlphaFoldDB" id="A0A162XHA4"/>
<sequence>MQCDLQKYHFYVYLAALRLLLSESLVLSASCRITFENPIVLYHSKCDQRKLSFDKLFENLLFQISENNLFIIQLKSRELKQLKHSSKNRKQVQLAMNKNSNFMEANQINKFENNHLFPIVIYLISKYLAIKSITVKAQYSDMDSEQKFYYYHYIKHDFFLLRALFSDISNATVILTTAVVESLSCTVVIVFCMIISS</sequence>
<organism evidence="3 4">
    <name type="scientific">Phycomyces blakesleeanus (strain ATCC 8743b / DSM 1359 / FGSC 10004 / NBRC 33097 / NRRL 1555)</name>
    <dbReference type="NCBI Taxonomy" id="763407"/>
    <lineage>
        <taxon>Eukaryota</taxon>
        <taxon>Fungi</taxon>
        <taxon>Fungi incertae sedis</taxon>
        <taxon>Mucoromycota</taxon>
        <taxon>Mucoromycotina</taxon>
        <taxon>Mucoromycetes</taxon>
        <taxon>Mucorales</taxon>
        <taxon>Phycomycetaceae</taxon>
        <taxon>Phycomyces</taxon>
    </lineage>
</organism>
<keyword evidence="2" id="KW-0732">Signal</keyword>
<dbReference type="VEuPathDB" id="FungiDB:PHYBLDRAFT_167215"/>
<protein>
    <recommendedName>
        <fullName evidence="5">Transmembrane protein</fullName>
    </recommendedName>
</protein>
<accession>A0A162XHA4</accession>
<feature type="chain" id="PRO_5007840789" description="Transmembrane protein" evidence="2">
    <location>
        <begin position="29"/>
        <end position="197"/>
    </location>
</feature>
<keyword evidence="1" id="KW-0812">Transmembrane</keyword>
<evidence type="ECO:0000313" key="4">
    <source>
        <dbReference type="Proteomes" id="UP000077315"/>
    </source>
</evidence>
<feature type="transmembrane region" description="Helical" evidence="1">
    <location>
        <begin position="173"/>
        <end position="195"/>
    </location>
</feature>
<feature type="signal peptide" evidence="2">
    <location>
        <begin position="1"/>
        <end position="28"/>
    </location>
</feature>
<dbReference type="EMBL" id="KV440978">
    <property type="protein sequence ID" value="OAD74875.1"/>
    <property type="molecule type" value="Genomic_DNA"/>
</dbReference>
<evidence type="ECO:0000256" key="2">
    <source>
        <dbReference type="SAM" id="SignalP"/>
    </source>
</evidence>
<proteinExistence type="predicted"/>
<reference evidence="4" key="1">
    <citation type="submission" date="2015-06" db="EMBL/GenBank/DDBJ databases">
        <title>Expansion of signal transduction pathways in fungi by whole-genome duplication.</title>
        <authorList>
            <consortium name="DOE Joint Genome Institute"/>
            <person name="Corrochano L.M."/>
            <person name="Kuo A."/>
            <person name="Marcet-Houben M."/>
            <person name="Polaino S."/>
            <person name="Salamov A."/>
            <person name="Villalobos J.M."/>
            <person name="Alvarez M.I."/>
            <person name="Avalos J."/>
            <person name="Benito E.P."/>
            <person name="Benoit I."/>
            <person name="Burger G."/>
            <person name="Camino L.P."/>
            <person name="Canovas D."/>
            <person name="Cerda-Olmedo E."/>
            <person name="Cheng J.-F."/>
            <person name="Dominguez A."/>
            <person name="Elias M."/>
            <person name="Eslava A.P."/>
            <person name="Glaser F."/>
            <person name="Grimwood J."/>
            <person name="Gutierrez G."/>
            <person name="Heitman J."/>
            <person name="Henrissat B."/>
            <person name="Iturriaga E.A."/>
            <person name="Lang B.F."/>
            <person name="Lavin J.L."/>
            <person name="Lee S."/>
            <person name="Li W."/>
            <person name="Lindquist E."/>
            <person name="Lopez-Garcia S."/>
            <person name="Luque E.M."/>
            <person name="Marcos A.T."/>
            <person name="Martin J."/>
            <person name="McCluskey K."/>
            <person name="Medina H.R."/>
            <person name="Miralles-Duran A."/>
            <person name="Miyazaki A."/>
            <person name="Munoz-Torres E."/>
            <person name="Oguiza J.A."/>
            <person name="Ohm R."/>
            <person name="Olmedo M."/>
            <person name="Orejas M."/>
            <person name="Ortiz-Castellanos L."/>
            <person name="Pisabarro A.G."/>
            <person name="Rodriguez-Romero J."/>
            <person name="Ruiz-Herrera J."/>
            <person name="Ruiz-Vazquez R."/>
            <person name="Sanz C."/>
            <person name="Schackwitz W."/>
            <person name="Schmutz J."/>
            <person name="Shahriari M."/>
            <person name="Shelest E."/>
            <person name="Silva-Franco F."/>
            <person name="Soanes D."/>
            <person name="Syed K."/>
            <person name="Tagua V.G."/>
            <person name="Talbot N.J."/>
            <person name="Thon M."/>
            <person name="De vries R.P."/>
            <person name="Wiebenga A."/>
            <person name="Yadav J.S."/>
            <person name="Braun E.L."/>
            <person name="Baker S."/>
            <person name="Garre V."/>
            <person name="Horwitz B."/>
            <person name="Torres-Martinez S."/>
            <person name="Idnurm A."/>
            <person name="Herrera-Estrella A."/>
            <person name="Gabaldon T."/>
            <person name="Grigoriev I.V."/>
        </authorList>
    </citation>
    <scope>NUCLEOTIDE SEQUENCE [LARGE SCALE GENOMIC DNA]</scope>
    <source>
        <strain evidence="4">NRRL 1555(-)</strain>
    </source>
</reference>
<keyword evidence="1" id="KW-1133">Transmembrane helix</keyword>
<dbReference type="GeneID" id="28996506"/>
<gene>
    <name evidence="3" type="ORF">PHYBLDRAFT_167215</name>
</gene>
<dbReference type="RefSeq" id="XP_018292915.1">
    <property type="nucleotide sequence ID" value="XM_018435600.1"/>
</dbReference>
<dbReference type="Proteomes" id="UP000077315">
    <property type="component" value="Unassembled WGS sequence"/>
</dbReference>